<dbReference type="PANTHER" id="PTHR36978">
    <property type="entry name" value="P-LOOP CONTAINING NUCLEOTIDE TRIPHOSPHATE HYDROLASE"/>
    <property type="match status" value="1"/>
</dbReference>
<dbReference type="PANTHER" id="PTHR36978:SF4">
    <property type="entry name" value="P-LOOP CONTAINING NUCLEOSIDE TRIPHOSPHATE HYDROLASE PROTEIN"/>
    <property type="match status" value="1"/>
</dbReference>
<reference evidence="3" key="2">
    <citation type="submission" date="2019-10" db="EMBL/GenBank/DDBJ databases">
        <authorList>
            <consortium name="NCBI Genome Project"/>
        </authorList>
    </citation>
    <scope>NUCLEOTIDE SEQUENCE</scope>
    <source>
        <strain evidence="3">NI907</strain>
    </source>
</reference>
<organism evidence="2 3">
    <name type="scientific">Pyricularia grisea</name>
    <name type="common">Crabgrass-specific blast fungus</name>
    <name type="synonym">Magnaporthe grisea</name>
    <dbReference type="NCBI Taxonomy" id="148305"/>
    <lineage>
        <taxon>Eukaryota</taxon>
        <taxon>Fungi</taxon>
        <taxon>Dikarya</taxon>
        <taxon>Ascomycota</taxon>
        <taxon>Pezizomycotina</taxon>
        <taxon>Sordariomycetes</taxon>
        <taxon>Sordariomycetidae</taxon>
        <taxon>Magnaporthales</taxon>
        <taxon>Pyriculariaceae</taxon>
        <taxon>Pyricularia</taxon>
    </lineage>
</organism>
<keyword evidence="1" id="KW-0472">Membrane</keyword>
<evidence type="ECO:0000256" key="1">
    <source>
        <dbReference type="SAM" id="Phobius"/>
    </source>
</evidence>
<feature type="transmembrane region" description="Helical" evidence="1">
    <location>
        <begin position="251"/>
        <end position="268"/>
    </location>
</feature>
<keyword evidence="1" id="KW-1133">Transmembrane helix</keyword>
<evidence type="ECO:0000313" key="3">
    <source>
        <dbReference type="RefSeq" id="XP_030981176.1"/>
    </source>
</evidence>
<evidence type="ECO:0008006" key="4">
    <source>
        <dbReference type="Google" id="ProtNLM"/>
    </source>
</evidence>
<reference evidence="3" key="3">
    <citation type="submission" date="2025-08" db="UniProtKB">
        <authorList>
            <consortium name="RefSeq"/>
        </authorList>
    </citation>
    <scope>IDENTIFICATION</scope>
    <source>
        <strain evidence="3">NI907</strain>
    </source>
</reference>
<sequence length="269" mass="30867">MSDPKPPSPKRIRVVVMSASRCGTMGLYTALKTLGYSPCHMYEMIFVHGEEHLRKLSDAMEAEQHRGQVPAMDIDDFLAGQYDAFVEIGSFFPLTTLHCYLPDPNVKWILAERDPARWVSSLDETVAYVYRSCSAVDARVLGVVDPWFRAQRRWLAAWFRRWGGRVPGEPGYKERLQSSYLEYNELVKSKVPADRLLNLKLEDGFGWNEICDFLDHPVPKEQYPSINDRTEFRALVDGLVKVHKLSAMRRMAVVLAPIFGVATYLYWLS</sequence>
<dbReference type="AlphaFoldDB" id="A0A6P8B1T0"/>
<evidence type="ECO:0000313" key="2">
    <source>
        <dbReference type="Proteomes" id="UP000515153"/>
    </source>
</evidence>
<keyword evidence="2" id="KW-1185">Reference proteome</keyword>
<dbReference type="KEGG" id="pgri:PgNI_07782"/>
<dbReference type="Gene3D" id="3.40.50.300">
    <property type="entry name" value="P-loop containing nucleotide triphosphate hydrolases"/>
    <property type="match status" value="1"/>
</dbReference>
<gene>
    <name evidence="3" type="ORF">PgNI_07782</name>
</gene>
<dbReference type="RefSeq" id="XP_030981176.1">
    <property type="nucleotide sequence ID" value="XM_031127791.1"/>
</dbReference>
<dbReference type="GeneID" id="41962700"/>
<accession>A0A6P8B1T0</accession>
<dbReference type="InterPro" id="IPR027417">
    <property type="entry name" value="P-loop_NTPase"/>
</dbReference>
<dbReference type="SUPFAM" id="SSF52540">
    <property type="entry name" value="P-loop containing nucleoside triphosphate hydrolases"/>
    <property type="match status" value="1"/>
</dbReference>
<dbReference type="InterPro" id="IPR040632">
    <property type="entry name" value="Sulfotransfer_4"/>
</dbReference>
<name>A0A6P8B1T0_PYRGI</name>
<keyword evidence="1" id="KW-0812">Transmembrane</keyword>
<dbReference type="Proteomes" id="UP000515153">
    <property type="component" value="Unplaced"/>
</dbReference>
<dbReference type="Pfam" id="PF17784">
    <property type="entry name" value="Sulfotransfer_4"/>
    <property type="match status" value="1"/>
</dbReference>
<protein>
    <recommendedName>
        <fullName evidence="4">NAD dependent epimerase/dehydratase</fullName>
    </recommendedName>
</protein>
<reference evidence="3" key="1">
    <citation type="journal article" date="2019" name="Mol. Biol. Evol.">
        <title>Blast fungal genomes show frequent chromosomal changes, gene gains and losses, and effector gene turnover.</title>
        <authorList>
            <person name="Gomez Luciano L.B."/>
            <person name="Jason Tsai I."/>
            <person name="Chuma I."/>
            <person name="Tosa Y."/>
            <person name="Chen Y.H."/>
            <person name="Li J.Y."/>
            <person name="Li M.Y."/>
            <person name="Jade Lu M.Y."/>
            <person name="Nakayashiki H."/>
            <person name="Li W.H."/>
        </authorList>
    </citation>
    <scope>NUCLEOTIDE SEQUENCE</scope>
    <source>
        <strain evidence="3">NI907</strain>
    </source>
</reference>
<proteinExistence type="predicted"/>